<feature type="compositionally biased region" description="Basic and acidic residues" evidence="2">
    <location>
        <begin position="75"/>
        <end position="87"/>
    </location>
</feature>
<dbReference type="InterPro" id="IPR031567">
    <property type="entry name" value="CRIM_dom"/>
</dbReference>
<evidence type="ECO:0000259" key="3">
    <source>
        <dbReference type="Pfam" id="PF16978"/>
    </source>
</evidence>
<dbReference type="GO" id="GO:0005886">
    <property type="term" value="C:plasma membrane"/>
    <property type="evidence" value="ECO:0007669"/>
    <property type="project" value="TreeGrafter"/>
</dbReference>
<comment type="similarity">
    <text evidence="1">Belongs to the SIN1 family.</text>
</comment>
<dbReference type="GO" id="GO:0038203">
    <property type="term" value="P:TORC2 signaling"/>
    <property type="evidence" value="ECO:0007669"/>
    <property type="project" value="TreeGrafter"/>
</dbReference>
<dbReference type="GO" id="GO:0005546">
    <property type="term" value="F:phosphatidylinositol-4,5-bisphosphate binding"/>
    <property type="evidence" value="ECO:0007669"/>
    <property type="project" value="TreeGrafter"/>
</dbReference>
<dbReference type="InterPro" id="IPR008828">
    <property type="entry name" value="Sin1/Avo1"/>
</dbReference>
<dbReference type="PANTHER" id="PTHR13335:SF1">
    <property type="entry name" value="TARGET OF RAPAMYCIN COMPLEX 2 SUBUNIT MAPKAP1"/>
    <property type="match status" value="1"/>
</dbReference>
<evidence type="ECO:0000313" key="4">
    <source>
        <dbReference type="Proteomes" id="UP000095284"/>
    </source>
</evidence>
<reference evidence="5" key="1">
    <citation type="submission" date="2016-11" db="UniProtKB">
        <authorList>
            <consortium name="WormBaseParasite"/>
        </authorList>
    </citation>
    <scope>IDENTIFICATION</scope>
</reference>
<sequence>MDNAQLLDEIRYKLAVEPEDSVAISILGPLSNRQKPGGLPSRIHPKSVRNSRYGTENDSRQRGENMTVAFPVEGKLPRRERDMRSRSAEVPSQSEDQNAEKLKRDKSDSRLSDEEVDESFHEGGYQNKGGEQEKWVKVEYEPDEIDALEFDENRDVFEGTREYAKQMVCKRIKRTNDLRQVVKPHLDQEQVDKLFSRKETNLDEIHTHNTSLLSKLMSEEPPKEIESSPFDEFSQFEASNSSDSKKIKVIYTFGEKQHGIPTYLDIKAKSDAKIKDFVGLSLYKYQQNGFKPEAKPSVKLYKLYLADDIYSYDTDLPPLDGNRYLKDIDFPFLALVEEDEDKLQNEPNSYSVQVYFVDGTCIDYDLDDTDITLGWLKTDALMKREEKRKEDGDKRHQAFDYKCKLGFLQTRLYFQMEKFIIKVGQSAQY</sequence>
<protein>
    <submittedName>
        <fullName evidence="5">CRIM domain-containing protein</fullName>
    </submittedName>
</protein>
<dbReference type="GO" id="GO:0031932">
    <property type="term" value="C:TORC2 complex"/>
    <property type="evidence" value="ECO:0007669"/>
    <property type="project" value="InterPro"/>
</dbReference>
<dbReference type="AlphaFoldDB" id="A0A1I7RYM8"/>
<dbReference type="eggNOG" id="KOG3739">
    <property type="taxonomic scope" value="Eukaryota"/>
</dbReference>
<evidence type="ECO:0000256" key="2">
    <source>
        <dbReference type="SAM" id="MobiDB-lite"/>
    </source>
</evidence>
<name>A0A1I7RYM8_BURXY</name>
<feature type="domain" description="CRIM" evidence="3">
    <location>
        <begin position="210"/>
        <end position="344"/>
    </location>
</feature>
<dbReference type="Proteomes" id="UP000095284">
    <property type="component" value="Unplaced"/>
</dbReference>
<evidence type="ECO:0000313" key="5">
    <source>
        <dbReference type="WBParaSite" id="BXY_0584600.1"/>
    </source>
</evidence>
<feature type="region of interest" description="Disordered" evidence="2">
    <location>
        <begin position="27"/>
        <end position="135"/>
    </location>
</feature>
<accession>A0A1I7RYM8</accession>
<dbReference type="WBParaSite" id="BXY_0584600.1">
    <property type="protein sequence ID" value="BXY_0584600.1"/>
    <property type="gene ID" value="BXY_0584600"/>
</dbReference>
<dbReference type="PANTHER" id="PTHR13335">
    <property type="entry name" value="TARGET OF RAPAMYCIN COMPLEX 2 SUBUNIT MAPKAP1"/>
    <property type="match status" value="1"/>
</dbReference>
<dbReference type="GO" id="GO:0005737">
    <property type="term" value="C:cytoplasm"/>
    <property type="evidence" value="ECO:0007669"/>
    <property type="project" value="TreeGrafter"/>
</dbReference>
<proteinExistence type="inferred from homology"/>
<evidence type="ECO:0000256" key="1">
    <source>
        <dbReference type="ARBA" id="ARBA00009407"/>
    </source>
</evidence>
<organism evidence="4 5">
    <name type="scientific">Bursaphelenchus xylophilus</name>
    <name type="common">Pinewood nematode worm</name>
    <name type="synonym">Aphelenchoides xylophilus</name>
    <dbReference type="NCBI Taxonomy" id="6326"/>
    <lineage>
        <taxon>Eukaryota</taxon>
        <taxon>Metazoa</taxon>
        <taxon>Ecdysozoa</taxon>
        <taxon>Nematoda</taxon>
        <taxon>Chromadorea</taxon>
        <taxon>Rhabditida</taxon>
        <taxon>Tylenchina</taxon>
        <taxon>Tylenchomorpha</taxon>
        <taxon>Aphelenchoidea</taxon>
        <taxon>Aphelenchoididae</taxon>
        <taxon>Bursaphelenchus</taxon>
    </lineage>
</organism>
<dbReference type="Pfam" id="PF16978">
    <property type="entry name" value="CRIM"/>
    <property type="match status" value="1"/>
</dbReference>
<feature type="compositionally biased region" description="Basic and acidic residues" evidence="2">
    <location>
        <begin position="98"/>
        <end position="121"/>
    </location>
</feature>